<evidence type="ECO:0000259" key="6">
    <source>
        <dbReference type="Pfam" id="PF24568"/>
    </source>
</evidence>
<keyword evidence="2" id="KW-0175">Coiled coil</keyword>
<dbReference type="Pfam" id="PF24568">
    <property type="entry name" value="CC_PcsB"/>
    <property type="match status" value="1"/>
</dbReference>
<dbReference type="SUPFAM" id="SSF51261">
    <property type="entry name" value="Duplicated hybrid motif"/>
    <property type="match status" value="1"/>
</dbReference>
<evidence type="ECO:0000256" key="4">
    <source>
        <dbReference type="SAM" id="SignalP"/>
    </source>
</evidence>
<proteinExistence type="predicted"/>
<sequence>MKKQILSLAVVSTLSLGSLLSPLSMETANATSISEMQKQQNELKNKRSGINAEINQKDDKIGELQGEQQKIGDQIKKLDFAVSDTEKKISAKNAEIDQTNKEIEQLKAEIAVLEQRIEKRNELLKNKARSFQENGGTVNYMDVLLGAQSFSDFVDRVNAVTTIVQADKDILEQHRKDKEELELKRNQVETKLNNLQQMKKELESLKVSLNAQIQEKNKLMKTLKHEEEQMHGEKLELEETAELLAAQEAAMAQAIQLEKKRQAEIAAERARQAELERQRQAAAAAAAAAAAKKSGNGSSSSAPAPAPAPAPSAAPSDAGGMLQMPANGRLTSGIGQRWGTFHAGIDIANSGANVPIVAAADGVVIRSYYSSSYGNAIFVAHSINGQTYTTVYAHMSDRSVSSGQVVSRGQRIGTMGNTGQSYGQHLHFELHKGSWNASKSNAINPMPYF</sequence>
<dbReference type="Pfam" id="PF01551">
    <property type="entry name" value="Peptidase_M23"/>
    <property type="match status" value="1"/>
</dbReference>
<dbReference type="InterPro" id="IPR050570">
    <property type="entry name" value="Cell_wall_metabolism_enzyme"/>
</dbReference>
<feature type="chain" id="PRO_5018633293" evidence="4">
    <location>
        <begin position="31"/>
        <end position="449"/>
    </location>
</feature>
<dbReference type="AlphaFoldDB" id="A0A3R9EYM8"/>
<evidence type="ECO:0000256" key="1">
    <source>
        <dbReference type="ARBA" id="ARBA00022729"/>
    </source>
</evidence>
<dbReference type="PANTHER" id="PTHR21666:SF270">
    <property type="entry name" value="MUREIN HYDROLASE ACTIVATOR ENVC"/>
    <property type="match status" value="1"/>
</dbReference>
<feature type="region of interest" description="Disordered" evidence="3">
    <location>
        <begin position="293"/>
        <end position="327"/>
    </location>
</feature>
<protein>
    <submittedName>
        <fullName evidence="7">Peptidase M23</fullName>
    </submittedName>
</protein>
<evidence type="ECO:0000256" key="3">
    <source>
        <dbReference type="SAM" id="MobiDB-lite"/>
    </source>
</evidence>
<reference evidence="8" key="1">
    <citation type="submission" date="2018-12" db="EMBL/GenBank/DDBJ databases">
        <title>Bacillus chawlae sp. nov., Bacillus glennii sp. nov., and Bacillus saganii sp. nov. Isolated from the Vehicle Assembly Building at Kennedy Space Center where the Viking Spacecraft were Assembled.</title>
        <authorList>
            <person name="Seuylemezian A."/>
            <person name="Vaishampayan P."/>
        </authorList>
    </citation>
    <scope>NUCLEOTIDE SEQUENCE [LARGE SCALE GENOMIC DNA]</scope>
    <source>
        <strain evidence="8">DSM 13966</strain>
    </source>
</reference>
<dbReference type="InterPro" id="IPR011055">
    <property type="entry name" value="Dup_hybrid_motif"/>
</dbReference>
<feature type="compositionally biased region" description="Low complexity" evidence="3">
    <location>
        <begin position="293"/>
        <end position="303"/>
    </location>
</feature>
<dbReference type="OrthoDB" id="9805070at2"/>
<dbReference type="InterPro" id="IPR057309">
    <property type="entry name" value="PcsB_CC"/>
</dbReference>
<feature type="domain" description="Peptidoglycan hydrolase PcsB coiled-coil" evidence="6">
    <location>
        <begin position="110"/>
        <end position="184"/>
    </location>
</feature>
<comment type="caution">
    <text evidence="7">The sequence shown here is derived from an EMBL/GenBank/DDBJ whole genome shotgun (WGS) entry which is preliminary data.</text>
</comment>
<dbReference type="Proteomes" id="UP000279911">
    <property type="component" value="Unassembled WGS sequence"/>
</dbReference>
<feature type="domain" description="M23ase beta-sheet core" evidence="5">
    <location>
        <begin position="341"/>
        <end position="439"/>
    </location>
</feature>
<evidence type="ECO:0000259" key="5">
    <source>
        <dbReference type="Pfam" id="PF01551"/>
    </source>
</evidence>
<feature type="coiled-coil region" evidence="2">
    <location>
        <begin position="82"/>
        <end position="134"/>
    </location>
</feature>
<dbReference type="Gene3D" id="2.70.70.10">
    <property type="entry name" value="Glucose Permease (Domain IIA)"/>
    <property type="match status" value="1"/>
</dbReference>
<dbReference type="Gene3D" id="6.10.250.3150">
    <property type="match status" value="1"/>
</dbReference>
<dbReference type="RefSeq" id="WP_125481437.1">
    <property type="nucleotide sequence ID" value="NZ_RSFW01000020.1"/>
</dbReference>
<dbReference type="InterPro" id="IPR016047">
    <property type="entry name" value="M23ase_b-sheet_dom"/>
</dbReference>
<dbReference type="GO" id="GO:0004222">
    <property type="term" value="F:metalloendopeptidase activity"/>
    <property type="evidence" value="ECO:0007669"/>
    <property type="project" value="TreeGrafter"/>
</dbReference>
<name>A0A3R9EYM8_9BACI</name>
<evidence type="ECO:0000313" key="7">
    <source>
        <dbReference type="EMBL" id="RSD25180.1"/>
    </source>
</evidence>
<feature type="signal peptide" evidence="4">
    <location>
        <begin position="1"/>
        <end position="30"/>
    </location>
</feature>
<gene>
    <name evidence="7" type="ORF">EJA10_18110</name>
</gene>
<feature type="coiled-coil region" evidence="2">
    <location>
        <begin position="164"/>
        <end position="285"/>
    </location>
</feature>
<evidence type="ECO:0000313" key="8">
    <source>
        <dbReference type="Proteomes" id="UP000279911"/>
    </source>
</evidence>
<accession>A0A3R9EYM8</accession>
<evidence type="ECO:0000256" key="2">
    <source>
        <dbReference type="SAM" id="Coils"/>
    </source>
</evidence>
<dbReference type="CDD" id="cd12797">
    <property type="entry name" value="M23_peptidase"/>
    <property type="match status" value="1"/>
</dbReference>
<dbReference type="PANTHER" id="PTHR21666">
    <property type="entry name" value="PEPTIDASE-RELATED"/>
    <property type="match status" value="1"/>
</dbReference>
<keyword evidence="1 4" id="KW-0732">Signal</keyword>
<dbReference type="EMBL" id="RSFW01000020">
    <property type="protein sequence ID" value="RSD25180.1"/>
    <property type="molecule type" value="Genomic_DNA"/>
</dbReference>
<organism evidence="7 8">
    <name type="scientific">Mesobacillus subterraneus</name>
    <dbReference type="NCBI Taxonomy" id="285983"/>
    <lineage>
        <taxon>Bacteria</taxon>
        <taxon>Bacillati</taxon>
        <taxon>Bacillota</taxon>
        <taxon>Bacilli</taxon>
        <taxon>Bacillales</taxon>
        <taxon>Bacillaceae</taxon>
        <taxon>Mesobacillus</taxon>
    </lineage>
</organism>